<dbReference type="RefSeq" id="WP_087150762.1">
    <property type="nucleotide sequence ID" value="NZ_JACJLV010000037.1"/>
</dbReference>
<reference evidence="1" key="1">
    <citation type="submission" date="2020-08" db="EMBL/GenBank/DDBJ databases">
        <authorList>
            <person name="Cejkova D."/>
            <person name="Kubasova T."/>
            <person name="Jahodarova E."/>
            <person name="Rychlik I."/>
        </authorList>
    </citation>
    <scope>NUCLEOTIDE SEQUENCE</scope>
    <source>
        <strain evidence="1">An420c</strain>
    </source>
</reference>
<gene>
    <name evidence="1" type="ORF">H6A13_10220</name>
</gene>
<organism evidence="1 2">
    <name type="scientific">Mordavella massiliensis</name>
    <dbReference type="NCBI Taxonomy" id="1871024"/>
    <lineage>
        <taxon>Bacteria</taxon>
        <taxon>Bacillati</taxon>
        <taxon>Bacillota</taxon>
        <taxon>Clostridia</taxon>
        <taxon>Eubacteriales</taxon>
        <taxon>Clostridiaceae</taxon>
        <taxon>Mordavella</taxon>
    </lineage>
</organism>
<sequence length="236" mass="28297">MNTLYNIYCDESCHLENDGINDMVLGAVWCPQAKLPAITERIKEIKAKYQVYPTSELKWTKIGPVKREMYIELVNYFFDCSDLHFRCVVVPDKQRLDHARFNQTHDDWYYKMYFDMLKVIFDPTDRYEVYIDIKDTNSHKKANKLREVCSNNMYDFSGRIIRRIQPIRSHEVQIMQLVDILIGAVCYQNRDFPEGFRKSKTKQEIIDLIKERSGYRLTKSTLYREDKFNILVWDAR</sequence>
<comment type="caution">
    <text evidence="1">The sequence shown here is derived from an EMBL/GenBank/DDBJ whole genome shotgun (WGS) entry which is preliminary data.</text>
</comment>
<evidence type="ECO:0000313" key="1">
    <source>
        <dbReference type="EMBL" id="MBM6827462.1"/>
    </source>
</evidence>
<reference evidence="1" key="2">
    <citation type="journal article" date="2021" name="Sci. Rep.">
        <title>The distribution of antibiotic resistance genes in chicken gut microbiota commensals.</title>
        <authorList>
            <person name="Juricova H."/>
            <person name="Matiasovicova J."/>
            <person name="Kubasova T."/>
            <person name="Cejkova D."/>
            <person name="Rychlik I."/>
        </authorList>
    </citation>
    <scope>NUCLEOTIDE SEQUENCE</scope>
    <source>
        <strain evidence="1">An420c</strain>
    </source>
</reference>
<accession>A0A938X319</accession>
<dbReference type="InterPro" id="IPR024524">
    <property type="entry name" value="DUF3800"/>
</dbReference>
<proteinExistence type="predicted"/>
<dbReference type="EMBL" id="JACJLV010000037">
    <property type="protein sequence ID" value="MBM6827462.1"/>
    <property type="molecule type" value="Genomic_DNA"/>
</dbReference>
<keyword evidence="2" id="KW-1185">Reference proteome</keyword>
<dbReference type="AlphaFoldDB" id="A0A938X319"/>
<name>A0A938X319_9CLOT</name>
<evidence type="ECO:0000313" key="2">
    <source>
        <dbReference type="Proteomes" id="UP000713880"/>
    </source>
</evidence>
<dbReference type="Proteomes" id="UP000713880">
    <property type="component" value="Unassembled WGS sequence"/>
</dbReference>
<protein>
    <submittedName>
        <fullName evidence="1">DUF3800 domain-containing protein</fullName>
    </submittedName>
</protein>
<dbReference type="Pfam" id="PF12686">
    <property type="entry name" value="DUF3800"/>
    <property type="match status" value="1"/>
</dbReference>